<feature type="region of interest" description="Disordered" evidence="3">
    <location>
        <begin position="682"/>
        <end position="713"/>
    </location>
</feature>
<evidence type="ECO:0000313" key="5">
    <source>
        <dbReference type="EMBL" id="GAA5803791.1"/>
    </source>
</evidence>
<dbReference type="SUPFAM" id="SSF56281">
    <property type="entry name" value="Metallo-hydrolase/oxidoreductase"/>
    <property type="match status" value="1"/>
</dbReference>
<gene>
    <name evidence="5" type="ORF">HPULCUR_009276</name>
</gene>
<evidence type="ECO:0000259" key="4">
    <source>
        <dbReference type="Pfam" id="PF16661"/>
    </source>
</evidence>
<dbReference type="Proteomes" id="UP001476247">
    <property type="component" value="Unassembled WGS sequence"/>
</dbReference>
<accession>A0ABP9YA02</accession>
<reference evidence="5 6" key="1">
    <citation type="submission" date="2024-04" db="EMBL/GenBank/DDBJ databases">
        <title>genome sequences of Mucor flavus KT1a and Helicostylum pulchrum KT1b strains isolation_sourced from the surface of a dry-aged beef.</title>
        <authorList>
            <person name="Toyotome T."/>
            <person name="Hosono M."/>
            <person name="Torimaru M."/>
            <person name="Fukuda K."/>
            <person name="Mikami N."/>
        </authorList>
    </citation>
    <scope>NUCLEOTIDE SEQUENCE [LARGE SCALE GENOMIC DNA]</scope>
    <source>
        <strain evidence="5 6">KT1b</strain>
    </source>
</reference>
<keyword evidence="2" id="KW-0539">Nucleus</keyword>
<feature type="compositionally biased region" description="Low complexity" evidence="3">
    <location>
        <begin position="682"/>
        <end position="696"/>
    </location>
</feature>
<organism evidence="5 6">
    <name type="scientific">Helicostylum pulchrum</name>
    <dbReference type="NCBI Taxonomy" id="562976"/>
    <lineage>
        <taxon>Eukaryota</taxon>
        <taxon>Fungi</taxon>
        <taxon>Fungi incertae sedis</taxon>
        <taxon>Mucoromycota</taxon>
        <taxon>Mucoromycotina</taxon>
        <taxon>Mucoromycetes</taxon>
        <taxon>Mucorales</taxon>
        <taxon>Mucorineae</taxon>
        <taxon>Mucoraceae</taxon>
        <taxon>Helicostylum</taxon>
    </lineage>
</organism>
<dbReference type="InterPro" id="IPR049813">
    <property type="entry name" value="Elp-1-like_TD"/>
</dbReference>
<dbReference type="InterPro" id="IPR036866">
    <property type="entry name" value="RibonucZ/Hydroxyglut_hydro"/>
</dbReference>
<dbReference type="EMBL" id="BAABUJ010000030">
    <property type="protein sequence ID" value="GAA5803791.1"/>
    <property type="molecule type" value="Genomic_DNA"/>
</dbReference>
<dbReference type="CDD" id="cd21931">
    <property type="entry name" value="TD_EMAP-like"/>
    <property type="match status" value="1"/>
</dbReference>
<evidence type="ECO:0000256" key="2">
    <source>
        <dbReference type="ARBA" id="ARBA00023242"/>
    </source>
</evidence>
<dbReference type="Gene3D" id="3.60.15.10">
    <property type="entry name" value="Ribonuclease Z/Hydroxyacylglutathione hydrolase-like"/>
    <property type="match status" value="1"/>
</dbReference>
<feature type="domain" description="Metallo-beta-lactamase" evidence="4">
    <location>
        <begin position="101"/>
        <end position="236"/>
    </location>
</feature>
<keyword evidence="6" id="KW-1185">Reference proteome</keyword>
<comment type="caution">
    <text evidence="5">The sequence shown here is derived from an EMBL/GenBank/DDBJ whole genome shotgun (WGS) entry which is preliminary data.</text>
</comment>
<evidence type="ECO:0000256" key="3">
    <source>
        <dbReference type="SAM" id="MobiDB-lite"/>
    </source>
</evidence>
<dbReference type="PANTHER" id="PTHR46094">
    <property type="entry name" value="INTEGRATOR COMPLEX SUBUNIT 9"/>
    <property type="match status" value="1"/>
</dbReference>
<dbReference type="PANTHER" id="PTHR46094:SF1">
    <property type="entry name" value="INTEGRATOR COMPLEX SUBUNIT 9"/>
    <property type="match status" value="1"/>
</dbReference>
<dbReference type="InterPro" id="IPR027074">
    <property type="entry name" value="Integrator_9su"/>
</dbReference>
<sequence length="1064" mass="120631">MKIQCLDNKGSTPNTFLCKINQHTILINCPLETLTISPPLQNTEQQQQGHDETNDLTSILSAFSEQGKITADTQYSSLTTSIQNCDQRSVFRIADFSLIDINSIDLVLISNYNMMLGLPYLTEYLGYKGRIIATEPTVEYSKQRMEELVFYHGQSTSVIDPTSFTHFSQLFGEKVAEGWRSIYTLKDIESCIEKVQPVRYTEKVSLFSTLQLVAYSSGYCLGSSNWLLETSFKKIAFLTPSSLYTNLHPAPFDYDILRDANVIVVGGLSEQKEKDLSFERAKTKLLVQIARTIHSQHNIILVSASMGLLFDLIGDIDGYFKSIGKEIGHERHQTPIYVANPIADQSLKYANICGEWMNSGRHDLLYVPEMPLAHGNLMRTGAVQTIPSLEAVSLSGKKIREPCIVFTGDPTCPSKGSLTWFLNHWGQSDLNTCVFIEPDSALKDIPNGCKINFITLPLDTRLKLEDLPSLLTNYWNDDDTLDNDRHLLIPRTKGAELVKEKQSQQVHIYEPGQVLDINLNRDWERISVSEKLAKSIEPTMIPTNTTNKGISMSAWAPIHGSLNYYNNHLQIQPTTYVRDDQSLVLDKQSELRINTELNSTIKRFEEHAIPIQITKDINGITTIELPPDMNARVIMNGQCTTVVASDDKSDTIVTPSSSRSLRKNYSITPILKKITTTDTTTTTTTTTMTTTPQPTKTRLKPILKSPPQQPYHGITSNERIETWSRSHNKSVSTPVLFNAGNVSSRPVEKRVASLQTIKQKFLLKEPLPWEEYTSPVTANCQKSSNYDEMMKELNISHALGAASNFKTMSFVDADKLSQKFQHLKTVLESMYSTLRVQTDTTRATVMTLKLDAPQNKQFCQLSECAVKIEKLLDEFYFTNKYANHLESTYLQHLAGTLTQQKDDPILQDILTRLENIFYDNNRDFTQHIVAGTIPTTDIRQQIDSVIEKIARHFKLIHVFDRSKNSDTLEELTRQRERSASLVLELEKSRSRRLVVSEQNKSDSLKCQLMQQTSQRQTLQDRVTDLEHIVLIKDQEMEALKITIRKLQHNLKQRDRESSSASSAK</sequence>
<protein>
    <recommendedName>
        <fullName evidence="4">Metallo-beta-lactamase domain-containing protein</fullName>
    </recommendedName>
</protein>
<proteinExistence type="predicted"/>
<dbReference type="InterPro" id="IPR001279">
    <property type="entry name" value="Metallo-B-lactamas"/>
</dbReference>
<comment type="subcellular location">
    <subcellularLocation>
        <location evidence="1">Nucleus</location>
    </subcellularLocation>
</comment>
<evidence type="ECO:0000256" key="1">
    <source>
        <dbReference type="ARBA" id="ARBA00004123"/>
    </source>
</evidence>
<name>A0ABP9YA02_9FUNG</name>
<evidence type="ECO:0000313" key="6">
    <source>
        <dbReference type="Proteomes" id="UP001476247"/>
    </source>
</evidence>
<dbReference type="Pfam" id="PF16661">
    <property type="entry name" value="Lactamase_B_6"/>
    <property type="match status" value="1"/>
</dbReference>